<accession>A0AAV4V1J4</accession>
<name>A0AAV4V1J4_CAEEX</name>
<dbReference type="PANTHER" id="PTHR45902">
    <property type="entry name" value="LATROPHILIN RECEPTOR-LIKE PROTEIN A"/>
    <property type="match status" value="1"/>
</dbReference>
<dbReference type="PANTHER" id="PTHR45902:SF4">
    <property type="entry name" value="G-PROTEIN COUPLED RECEPTORS FAMILY 2 PROFILE 2 DOMAIN-CONTAINING PROTEIN"/>
    <property type="match status" value="1"/>
</dbReference>
<sequence length="438" mass="48207">MPNRHWATLTPDDLRPSGVVLLQGNATRLFLAQVPRASYRKPRRETSANSYLAVMQITCALCPKPIRCPKMEGDDLSCYVLVFTLLSCLVVSKGGGAGYGGRFGDGLSSGPSGAISIRYNRFPAAKRAVLADLYNINYGSAPGGGYGYQLHFPEVVTNNTVETLVSACSNSSTCQGNRTDGTVYDYYCNCDKSCAKYDTCCNDSKHGAESGNVTKPDADVKCVSLRDGSHRHVFMVDTCKVKDVYVARSSRHVNTHIYTHCRSSAEDNDNPFLMIPVTSKVTGTTYKNYFCAVCNEDINMDQLALWDLTLEGQSNASEVHLMSALRYSPKFKSWVVMKNANILNSSRVSISLGVPKPLVSAVQFCRKDLVAKCATNWTEEATKEKCGSYMAVVSHCKGKKEVLYRNPHCAICNHMEVSSLRCGRCSWEDNIRLTVKKA</sequence>
<dbReference type="AlphaFoldDB" id="A0AAV4V1J4"/>
<dbReference type="Proteomes" id="UP001054945">
    <property type="component" value="Unassembled WGS sequence"/>
</dbReference>
<evidence type="ECO:0000313" key="1">
    <source>
        <dbReference type="EMBL" id="GIY63879.1"/>
    </source>
</evidence>
<protein>
    <recommendedName>
        <fullName evidence="3">SMB domain-containing protein</fullName>
    </recommendedName>
</protein>
<dbReference type="InterPro" id="IPR053231">
    <property type="entry name" value="GPCR_LN-TM7"/>
</dbReference>
<proteinExistence type="predicted"/>
<evidence type="ECO:0008006" key="3">
    <source>
        <dbReference type="Google" id="ProtNLM"/>
    </source>
</evidence>
<evidence type="ECO:0000313" key="2">
    <source>
        <dbReference type="Proteomes" id="UP001054945"/>
    </source>
</evidence>
<gene>
    <name evidence="1" type="primary">AVEN_102081_1</name>
    <name evidence="1" type="ORF">CEXT_196941</name>
</gene>
<keyword evidence="2" id="KW-1185">Reference proteome</keyword>
<organism evidence="1 2">
    <name type="scientific">Caerostris extrusa</name>
    <name type="common">Bark spider</name>
    <name type="synonym">Caerostris bankana</name>
    <dbReference type="NCBI Taxonomy" id="172846"/>
    <lineage>
        <taxon>Eukaryota</taxon>
        <taxon>Metazoa</taxon>
        <taxon>Ecdysozoa</taxon>
        <taxon>Arthropoda</taxon>
        <taxon>Chelicerata</taxon>
        <taxon>Arachnida</taxon>
        <taxon>Araneae</taxon>
        <taxon>Araneomorphae</taxon>
        <taxon>Entelegynae</taxon>
        <taxon>Araneoidea</taxon>
        <taxon>Araneidae</taxon>
        <taxon>Caerostris</taxon>
    </lineage>
</organism>
<reference evidence="1 2" key="1">
    <citation type="submission" date="2021-06" db="EMBL/GenBank/DDBJ databases">
        <title>Caerostris extrusa draft genome.</title>
        <authorList>
            <person name="Kono N."/>
            <person name="Arakawa K."/>
        </authorList>
    </citation>
    <scope>NUCLEOTIDE SEQUENCE [LARGE SCALE GENOMIC DNA]</scope>
</reference>
<comment type="caution">
    <text evidence="1">The sequence shown here is derived from an EMBL/GenBank/DDBJ whole genome shotgun (WGS) entry which is preliminary data.</text>
</comment>
<dbReference type="EMBL" id="BPLR01013796">
    <property type="protein sequence ID" value="GIY63879.1"/>
    <property type="molecule type" value="Genomic_DNA"/>
</dbReference>